<gene>
    <name evidence="1" type="ORF">B4U80_12577</name>
</gene>
<feature type="non-terminal residue" evidence="1">
    <location>
        <position position="157"/>
    </location>
</feature>
<dbReference type="Proteomes" id="UP000288716">
    <property type="component" value="Unassembled WGS sequence"/>
</dbReference>
<dbReference type="AlphaFoldDB" id="A0A443RNU5"/>
<name>A0A443RNU5_9ACAR</name>
<sequence>MRINPPFKYRKHGTGDERGIAPVCLPSTSDTITEKEATISGFGRKILFHSIGSFRLETVKTEIVYSTYCSKFCYETADISQRNRQYKFCAATPEQCKGSCVVSVSLRVLLCNKLIYYQKGNPGGPVTVKHNNVETLVGVVQSPVSRSCGFRIAVFSN</sequence>
<comment type="caution">
    <text evidence="1">The sequence shown here is derived from an EMBL/GenBank/DDBJ whole genome shotgun (WGS) entry which is preliminary data.</text>
</comment>
<dbReference type="STRING" id="299467.A0A443RNU5"/>
<proteinExistence type="predicted"/>
<dbReference type="Gene3D" id="2.40.10.10">
    <property type="entry name" value="Trypsin-like serine proteases"/>
    <property type="match status" value="1"/>
</dbReference>
<evidence type="ECO:0008006" key="3">
    <source>
        <dbReference type="Google" id="ProtNLM"/>
    </source>
</evidence>
<accession>A0A443RNU5</accession>
<dbReference type="SUPFAM" id="SSF50494">
    <property type="entry name" value="Trypsin-like serine proteases"/>
    <property type="match status" value="1"/>
</dbReference>
<dbReference type="EMBL" id="NCKV01047105">
    <property type="protein sequence ID" value="RWS16956.1"/>
    <property type="molecule type" value="Genomic_DNA"/>
</dbReference>
<protein>
    <recommendedName>
        <fullName evidence="3">Peptidase S1 domain-containing protein</fullName>
    </recommendedName>
</protein>
<dbReference type="VEuPathDB" id="VectorBase:LDEU013989"/>
<dbReference type="InterPro" id="IPR043504">
    <property type="entry name" value="Peptidase_S1_PA_chymotrypsin"/>
</dbReference>
<dbReference type="InterPro" id="IPR009003">
    <property type="entry name" value="Peptidase_S1_PA"/>
</dbReference>
<reference evidence="1 2" key="1">
    <citation type="journal article" date="2018" name="Gigascience">
        <title>Genomes of trombidid mites reveal novel predicted allergens and laterally-transferred genes associated with secondary metabolism.</title>
        <authorList>
            <person name="Dong X."/>
            <person name="Chaisiri K."/>
            <person name="Xia D."/>
            <person name="Armstrong S.D."/>
            <person name="Fang Y."/>
            <person name="Donnelly M.J."/>
            <person name="Kadowaki T."/>
            <person name="McGarry J.W."/>
            <person name="Darby A.C."/>
            <person name="Makepeace B.L."/>
        </authorList>
    </citation>
    <scope>NUCLEOTIDE SEQUENCE [LARGE SCALE GENOMIC DNA]</scope>
    <source>
        <strain evidence="1">UoL-UT</strain>
    </source>
</reference>
<organism evidence="1 2">
    <name type="scientific">Leptotrombidium deliense</name>
    <dbReference type="NCBI Taxonomy" id="299467"/>
    <lineage>
        <taxon>Eukaryota</taxon>
        <taxon>Metazoa</taxon>
        <taxon>Ecdysozoa</taxon>
        <taxon>Arthropoda</taxon>
        <taxon>Chelicerata</taxon>
        <taxon>Arachnida</taxon>
        <taxon>Acari</taxon>
        <taxon>Acariformes</taxon>
        <taxon>Trombidiformes</taxon>
        <taxon>Prostigmata</taxon>
        <taxon>Anystina</taxon>
        <taxon>Parasitengona</taxon>
        <taxon>Trombiculoidea</taxon>
        <taxon>Trombiculidae</taxon>
        <taxon>Leptotrombidium</taxon>
    </lineage>
</organism>
<evidence type="ECO:0000313" key="1">
    <source>
        <dbReference type="EMBL" id="RWS16956.1"/>
    </source>
</evidence>
<evidence type="ECO:0000313" key="2">
    <source>
        <dbReference type="Proteomes" id="UP000288716"/>
    </source>
</evidence>
<keyword evidence="2" id="KW-1185">Reference proteome</keyword>